<sequence length="205" mass="22551">MQKYGGILQLGVITTFLALSGCARSSVSVAKPGPNATSSSGIKKSQGKLRVYSSANTPMKLFKQADEDEIEFAGETKPGKEISPRAIVNNPRKYNGTAWSWQGTVMQADSMDNTNKWTYIWLQGGIGRQPQNVVLLKVDAPSSVKLHADLNVNPGDYLTVSGILDGQKRFSYSSVHFRPDNKKIYDKVYSVPVLLAKTYKWESGE</sequence>
<evidence type="ECO:0008006" key="3">
    <source>
        <dbReference type="Google" id="ProtNLM"/>
    </source>
</evidence>
<dbReference type="Proteomes" id="UP000198374">
    <property type="component" value="Unassembled WGS sequence"/>
</dbReference>
<comment type="caution">
    <text evidence="1">The sequence shown here is derived from an EMBL/GenBank/DDBJ whole genome shotgun (WGS) entry which is preliminary data.</text>
</comment>
<organism evidence="1 2">
    <name type="scientific">Secundilactobacillus mixtipabuli</name>
    <dbReference type="NCBI Taxonomy" id="1435342"/>
    <lineage>
        <taxon>Bacteria</taxon>
        <taxon>Bacillati</taxon>
        <taxon>Bacillota</taxon>
        <taxon>Bacilli</taxon>
        <taxon>Lactobacillales</taxon>
        <taxon>Lactobacillaceae</taxon>
        <taxon>Secundilactobacillus</taxon>
    </lineage>
</organism>
<dbReference type="PROSITE" id="PS51257">
    <property type="entry name" value="PROKAR_LIPOPROTEIN"/>
    <property type="match status" value="1"/>
</dbReference>
<accession>A0A1Z5I9M6</accession>
<dbReference type="EMBL" id="BCMF01000002">
    <property type="protein sequence ID" value="GAW98483.1"/>
    <property type="molecule type" value="Genomic_DNA"/>
</dbReference>
<evidence type="ECO:0000313" key="1">
    <source>
        <dbReference type="EMBL" id="GAW98483.1"/>
    </source>
</evidence>
<dbReference type="AlphaFoldDB" id="A0A1Z5I9M6"/>
<keyword evidence="2" id="KW-1185">Reference proteome</keyword>
<proteinExistence type="predicted"/>
<gene>
    <name evidence="1" type="ORF">IWT30_00428</name>
</gene>
<evidence type="ECO:0000313" key="2">
    <source>
        <dbReference type="Proteomes" id="UP000198374"/>
    </source>
</evidence>
<reference evidence="1 2" key="1">
    <citation type="submission" date="2015-11" db="EMBL/GenBank/DDBJ databases">
        <title>Draft genome sequences of new species of the genus Lactobacillus isolated from orchardgrass silage.</title>
        <authorList>
            <person name="Tohno M."/>
            <person name="Tanizawa Y."/>
            <person name="Arita M."/>
        </authorList>
    </citation>
    <scope>NUCLEOTIDE SEQUENCE [LARGE SCALE GENOMIC DNA]</scope>
    <source>
        <strain evidence="1 2">IWT30</strain>
    </source>
</reference>
<dbReference type="RefSeq" id="WP_089108306.1">
    <property type="nucleotide sequence ID" value="NZ_BCMF01000002.1"/>
</dbReference>
<name>A0A1Z5I9M6_9LACO</name>
<dbReference type="OrthoDB" id="9821878at2"/>
<protein>
    <recommendedName>
        <fullName evidence="3">Lipoprotein</fullName>
    </recommendedName>
</protein>